<dbReference type="Pfam" id="PF01636">
    <property type="entry name" value="APH"/>
    <property type="match status" value="1"/>
</dbReference>
<organism evidence="2 3">
    <name type="scientific">Candidatus Kerfeldbacteria bacterium CG_4_10_14_0_8_um_filter_42_10</name>
    <dbReference type="NCBI Taxonomy" id="2014248"/>
    <lineage>
        <taxon>Bacteria</taxon>
        <taxon>Candidatus Kerfeldiibacteriota</taxon>
    </lineage>
</organism>
<accession>A0A2M7RK94</accession>
<comment type="caution">
    <text evidence="2">The sequence shown here is derived from an EMBL/GenBank/DDBJ whole genome shotgun (WGS) entry which is preliminary data.</text>
</comment>
<dbReference type="EMBL" id="PFMD01000025">
    <property type="protein sequence ID" value="PIY96881.1"/>
    <property type="molecule type" value="Genomic_DNA"/>
</dbReference>
<dbReference type="AlphaFoldDB" id="A0A2M7RK94"/>
<gene>
    <name evidence="2" type="ORF">COY66_02470</name>
</gene>
<feature type="domain" description="Aminoglycoside phosphotransferase" evidence="1">
    <location>
        <begin position="68"/>
        <end position="267"/>
    </location>
</feature>
<evidence type="ECO:0000259" key="1">
    <source>
        <dbReference type="Pfam" id="PF01636"/>
    </source>
</evidence>
<dbReference type="InterPro" id="IPR002575">
    <property type="entry name" value="Aminoglycoside_PTrfase"/>
</dbReference>
<reference evidence="2 3" key="1">
    <citation type="submission" date="2017-09" db="EMBL/GenBank/DDBJ databases">
        <title>Depth-based differentiation of microbial function through sediment-hosted aquifers and enrichment of novel symbionts in the deep terrestrial subsurface.</title>
        <authorList>
            <person name="Probst A.J."/>
            <person name="Ladd B."/>
            <person name="Jarett J.K."/>
            <person name="Geller-Mcgrath D.E."/>
            <person name="Sieber C.M."/>
            <person name="Emerson J.B."/>
            <person name="Anantharaman K."/>
            <person name="Thomas B.C."/>
            <person name="Malmstrom R."/>
            <person name="Stieglmeier M."/>
            <person name="Klingl A."/>
            <person name="Woyke T."/>
            <person name="Ryan C.M."/>
            <person name="Banfield J.F."/>
        </authorList>
    </citation>
    <scope>NUCLEOTIDE SEQUENCE [LARGE SCALE GENOMIC DNA]</scope>
    <source>
        <strain evidence="2">CG_4_10_14_0_8_um_filter_42_10</strain>
    </source>
</reference>
<name>A0A2M7RK94_9BACT</name>
<proteinExistence type="predicted"/>
<dbReference type="InterPro" id="IPR011009">
    <property type="entry name" value="Kinase-like_dom_sf"/>
</dbReference>
<evidence type="ECO:0000313" key="2">
    <source>
        <dbReference type="EMBL" id="PIY96881.1"/>
    </source>
</evidence>
<protein>
    <recommendedName>
        <fullName evidence="1">Aminoglycoside phosphotransferase domain-containing protein</fullName>
    </recommendedName>
</protein>
<dbReference type="Proteomes" id="UP000230779">
    <property type="component" value="Unassembled WGS sequence"/>
</dbReference>
<evidence type="ECO:0000313" key="3">
    <source>
        <dbReference type="Proteomes" id="UP000230779"/>
    </source>
</evidence>
<sequence>MRKENPKIKKQRLQAAQDAINDILLKEGYRIIKELKYGPRFLLAEVTKRNQRALLKVCLFTNTLDKRTNLKFSREILFLKFLARSKYRFLKKSVPKIYASGLVPRTWYIREYWPGKTQNVEGGDIRFKPSFFNKDNLDWVFKFFSALQSIKKKELPAELRKLLHRSYNFNRQLWRYLEPHFELIEGYLRQPGVTQQFRRTIKEYIPAYNRATQVLSHQEPYSAHFIKNDGGFTLIDWENINWVNPVHDPVALWMRAYDHPAWQHQLYLKFKRHYRNLRQFDELWIIETFTQSCFNIVSYYFHHDTEDLQGLAMFSEKKIKEILSHKPETLF</sequence>
<dbReference type="SUPFAM" id="SSF56112">
    <property type="entry name" value="Protein kinase-like (PK-like)"/>
    <property type="match status" value="1"/>
</dbReference>